<accession>A0ACC0A3F9</accession>
<dbReference type="Proteomes" id="UP001060085">
    <property type="component" value="Linkage Group LG07"/>
</dbReference>
<evidence type="ECO:0000313" key="2">
    <source>
        <dbReference type="Proteomes" id="UP001060085"/>
    </source>
</evidence>
<gene>
    <name evidence="1" type="ORF">M9H77_31669</name>
</gene>
<proteinExistence type="predicted"/>
<evidence type="ECO:0000313" key="1">
    <source>
        <dbReference type="EMBL" id="KAI5654482.1"/>
    </source>
</evidence>
<dbReference type="EMBL" id="CM044707">
    <property type="protein sequence ID" value="KAI5654482.1"/>
    <property type="molecule type" value="Genomic_DNA"/>
</dbReference>
<sequence>MRPDHFFDDAVEFIFMITIKTSCHTCEMDILSQSKFKHQILMSPKNDNSKSIRSKAAAAKKTITASATDSNAWMMTRSKIRALSQKEVQNTLASKTSSFTKQDVESLSIGFDNEVHYENPMYESSMAEDSNASPISPVMMIGMLISKEQRANLTRPVESLAKRTQEQEYSIAQ</sequence>
<reference evidence="2" key="1">
    <citation type="journal article" date="2023" name="Nat. Plants">
        <title>Single-cell RNA sequencing provides a high-resolution roadmap for understanding the multicellular compartmentation of specialized metabolism.</title>
        <authorList>
            <person name="Sun S."/>
            <person name="Shen X."/>
            <person name="Li Y."/>
            <person name="Li Y."/>
            <person name="Wang S."/>
            <person name="Li R."/>
            <person name="Zhang H."/>
            <person name="Shen G."/>
            <person name="Guo B."/>
            <person name="Wei J."/>
            <person name="Xu J."/>
            <person name="St-Pierre B."/>
            <person name="Chen S."/>
            <person name="Sun C."/>
        </authorList>
    </citation>
    <scope>NUCLEOTIDE SEQUENCE [LARGE SCALE GENOMIC DNA]</scope>
</reference>
<name>A0ACC0A3F9_CATRO</name>
<comment type="caution">
    <text evidence="1">The sequence shown here is derived from an EMBL/GenBank/DDBJ whole genome shotgun (WGS) entry which is preliminary data.</text>
</comment>
<organism evidence="1 2">
    <name type="scientific">Catharanthus roseus</name>
    <name type="common">Madagascar periwinkle</name>
    <name type="synonym">Vinca rosea</name>
    <dbReference type="NCBI Taxonomy" id="4058"/>
    <lineage>
        <taxon>Eukaryota</taxon>
        <taxon>Viridiplantae</taxon>
        <taxon>Streptophyta</taxon>
        <taxon>Embryophyta</taxon>
        <taxon>Tracheophyta</taxon>
        <taxon>Spermatophyta</taxon>
        <taxon>Magnoliopsida</taxon>
        <taxon>eudicotyledons</taxon>
        <taxon>Gunneridae</taxon>
        <taxon>Pentapetalae</taxon>
        <taxon>asterids</taxon>
        <taxon>lamiids</taxon>
        <taxon>Gentianales</taxon>
        <taxon>Apocynaceae</taxon>
        <taxon>Rauvolfioideae</taxon>
        <taxon>Vinceae</taxon>
        <taxon>Catharanthinae</taxon>
        <taxon>Catharanthus</taxon>
    </lineage>
</organism>
<protein>
    <submittedName>
        <fullName evidence="1">Uncharacterized protein</fullName>
    </submittedName>
</protein>
<keyword evidence="2" id="KW-1185">Reference proteome</keyword>